<dbReference type="Proteomes" id="UP000717696">
    <property type="component" value="Unassembled WGS sequence"/>
</dbReference>
<gene>
    <name evidence="1" type="ORF">B0J13DRAFT_578346</name>
</gene>
<organism evidence="1 2">
    <name type="scientific">Dactylonectria estremocensis</name>
    <dbReference type="NCBI Taxonomy" id="1079267"/>
    <lineage>
        <taxon>Eukaryota</taxon>
        <taxon>Fungi</taxon>
        <taxon>Dikarya</taxon>
        <taxon>Ascomycota</taxon>
        <taxon>Pezizomycotina</taxon>
        <taxon>Sordariomycetes</taxon>
        <taxon>Hypocreomycetidae</taxon>
        <taxon>Hypocreales</taxon>
        <taxon>Nectriaceae</taxon>
        <taxon>Dactylonectria</taxon>
    </lineage>
</organism>
<sequence length="129" mass="14318">MPVPLLEFGSHLPWPDRDRPLHSTASSAPAHCPGTTIFVGCNRCHQNVVCANAMTRQLLPPASRPWRIKIGTSTCFNSLIAEVYNLKTQLSQRTDFSCALIQKYMANEAKKSVVPKSSEVAEDMFDMPL</sequence>
<proteinExistence type="predicted"/>
<reference evidence="1" key="1">
    <citation type="journal article" date="2021" name="Nat. Commun.">
        <title>Genetic determinants of endophytism in the Arabidopsis root mycobiome.</title>
        <authorList>
            <person name="Mesny F."/>
            <person name="Miyauchi S."/>
            <person name="Thiergart T."/>
            <person name="Pickel B."/>
            <person name="Atanasova L."/>
            <person name="Karlsson M."/>
            <person name="Huettel B."/>
            <person name="Barry K.W."/>
            <person name="Haridas S."/>
            <person name="Chen C."/>
            <person name="Bauer D."/>
            <person name="Andreopoulos W."/>
            <person name="Pangilinan J."/>
            <person name="LaButti K."/>
            <person name="Riley R."/>
            <person name="Lipzen A."/>
            <person name="Clum A."/>
            <person name="Drula E."/>
            <person name="Henrissat B."/>
            <person name="Kohler A."/>
            <person name="Grigoriev I.V."/>
            <person name="Martin F.M."/>
            <person name="Hacquard S."/>
        </authorList>
    </citation>
    <scope>NUCLEOTIDE SEQUENCE</scope>
    <source>
        <strain evidence="1">MPI-CAGE-AT-0021</strain>
    </source>
</reference>
<protein>
    <submittedName>
        <fullName evidence="1">Uncharacterized protein</fullName>
    </submittedName>
</protein>
<name>A0A9P9CZP6_9HYPO</name>
<accession>A0A9P9CZP6</accession>
<evidence type="ECO:0000313" key="1">
    <source>
        <dbReference type="EMBL" id="KAH7110038.1"/>
    </source>
</evidence>
<keyword evidence="2" id="KW-1185">Reference proteome</keyword>
<dbReference type="OrthoDB" id="5112457at2759"/>
<comment type="caution">
    <text evidence="1">The sequence shown here is derived from an EMBL/GenBank/DDBJ whole genome shotgun (WGS) entry which is preliminary data.</text>
</comment>
<evidence type="ECO:0000313" key="2">
    <source>
        <dbReference type="Proteomes" id="UP000717696"/>
    </source>
</evidence>
<dbReference type="AlphaFoldDB" id="A0A9P9CZP6"/>
<feature type="non-terminal residue" evidence="1">
    <location>
        <position position="129"/>
    </location>
</feature>
<dbReference type="EMBL" id="JAGMUU010000066">
    <property type="protein sequence ID" value="KAH7110038.1"/>
    <property type="molecule type" value="Genomic_DNA"/>
</dbReference>